<name>A0A919CMG5_9PROT</name>
<dbReference type="InterPro" id="IPR027417">
    <property type="entry name" value="P-loop_NTPase"/>
</dbReference>
<evidence type="ECO:0008006" key="3">
    <source>
        <dbReference type="Google" id="ProtNLM"/>
    </source>
</evidence>
<proteinExistence type="predicted"/>
<protein>
    <recommendedName>
        <fullName evidence="3">Hpr(Ser) kinase/phosphatase</fullName>
    </recommendedName>
</protein>
<sequence>MLSAAVEKVDTAAPITLRAPVPPEVLCSLALAAPGWPQRIGVAGIEVRADRDGYRVAGPGIDTRADDPWEAANWVLAAAIGQAAEATPGRFVLNAGAALIADRAVAFAGESHAGKSSLALHLAAIGVPMLGDDRLIVDTAAVPPSITALGLARKVRVPLPTDFAPAARRLAWATRVGHGGGADVLAWDPAVDRPAGRAAPIAGILLLHRDPAVHDARFDDPGPAEAVATLLSLCGRHAGGAAELLDAVAALVRRVPVQRLSAPDSATAASALLAARRR</sequence>
<dbReference type="Proteomes" id="UP000630353">
    <property type="component" value="Unassembled WGS sequence"/>
</dbReference>
<dbReference type="Gene3D" id="3.40.50.300">
    <property type="entry name" value="P-loop containing nucleotide triphosphate hydrolases"/>
    <property type="match status" value="1"/>
</dbReference>
<reference evidence="1" key="1">
    <citation type="journal article" date="2014" name="Int. J. Syst. Evol. Microbiol.">
        <title>Complete genome sequence of Corynebacterium casei LMG S-19264T (=DSM 44701T), isolated from a smear-ripened cheese.</title>
        <authorList>
            <consortium name="US DOE Joint Genome Institute (JGI-PGF)"/>
            <person name="Walter F."/>
            <person name="Albersmeier A."/>
            <person name="Kalinowski J."/>
            <person name="Ruckert C."/>
        </authorList>
    </citation>
    <scope>NUCLEOTIDE SEQUENCE</scope>
    <source>
        <strain evidence="1">KCTC 42651</strain>
    </source>
</reference>
<dbReference type="AlphaFoldDB" id="A0A919CMG5"/>
<evidence type="ECO:0000313" key="1">
    <source>
        <dbReference type="EMBL" id="GHD40237.1"/>
    </source>
</evidence>
<organism evidence="1 2">
    <name type="scientific">Thalassobaculum fulvum</name>
    <dbReference type="NCBI Taxonomy" id="1633335"/>
    <lineage>
        <taxon>Bacteria</taxon>
        <taxon>Pseudomonadati</taxon>
        <taxon>Pseudomonadota</taxon>
        <taxon>Alphaproteobacteria</taxon>
        <taxon>Rhodospirillales</taxon>
        <taxon>Thalassobaculaceae</taxon>
        <taxon>Thalassobaculum</taxon>
    </lineage>
</organism>
<dbReference type="SUPFAM" id="SSF53795">
    <property type="entry name" value="PEP carboxykinase-like"/>
    <property type="match status" value="1"/>
</dbReference>
<accession>A0A919CMG5</accession>
<gene>
    <name evidence="1" type="ORF">GCM10017083_03320</name>
</gene>
<dbReference type="RefSeq" id="WP_189987169.1">
    <property type="nucleotide sequence ID" value="NZ_BMZS01000001.1"/>
</dbReference>
<evidence type="ECO:0000313" key="2">
    <source>
        <dbReference type="Proteomes" id="UP000630353"/>
    </source>
</evidence>
<reference evidence="1" key="2">
    <citation type="submission" date="2020-09" db="EMBL/GenBank/DDBJ databases">
        <authorList>
            <person name="Sun Q."/>
            <person name="Kim S."/>
        </authorList>
    </citation>
    <scope>NUCLEOTIDE SEQUENCE</scope>
    <source>
        <strain evidence="1">KCTC 42651</strain>
    </source>
</reference>
<dbReference type="EMBL" id="BMZS01000001">
    <property type="protein sequence ID" value="GHD40237.1"/>
    <property type="molecule type" value="Genomic_DNA"/>
</dbReference>
<comment type="caution">
    <text evidence="1">The sequence shown here is derived from an EMBL/GenBank/DDBJ whole genome shotgun (WGS) entry which is preliminary data.</text>
</comment>
<keyword evidence="2" id="KW-1185">Reference proteome</keyword>